<dbReference type="EMBL" id="CM008964">
    <property type="protein sequence ID" value="PNW84786.1"/>
    <property type="molecule type" value="Genomic_DNA"/>
</dbReference>
<dbReference type="GO" id="GO:0005783">
    <property type="term" value="C:endoplasmic reticulum"/>
    <property type="evidence" value="ECO:0000318"/>
    <property type="project" value="GO_Central"/>
</dbReference>
<dbReference type="GeneID" id="66052760"/>
<dbReference type="GO" id="GO:0030149">
    <property type="term" value="P:sphingolipid catabolic process"/>
    <property type="evidence" value="ECO:0000318"/>
    <property type="project" value="GO_Central"/>
</dbReference>
<protein>
    <recommendedName>
        <fullName evidence="4">Ankyrin repeat domain-containing protein</fullName>
    </recommendedName>
</protein>
<dbReference type="OrthoDB" id="498371at2759"/>
<gene>
    <name evidence="2" type="ORF">CHLRE_03g158700v5</name>
</gene>
<dbReference type="Gramene" id="PNW84786">
    <property type="protein sequence ID" value="PNW84786"/>
    <property type="gene ID" value="CHLRE_03g158700v5"/>
</dbReference>
<dbReference type="PANTHER" id="PTHR12393:SF6">
    <property type="entry name" value="SPHINGOMYELIN PHOSPHODIESTERASE 2"/>
    <property type="match status" value="1"/>
</dbReference>
<proteinExistence type="predicted"/>
<dbReference type="RefSeq" id="XP_042925781.1">
    <property type="nucleotide sequence ID" value="XM_043060652.1"/>
</dbReference>
<accession>A0A2K3DW77</accession>
<dbReference type="SUPFAM" id="SSF48403">
    <property type="entry name" value="Ankyrin repeat"/>
    <property type="match status" value="1"/>
</dbReference>
<feature type="compositionally biased region" description="Pro residues" evidence="1">
    <location>
        <begin position="259"/>
        <end position="268"/>
    </location>
</feature>
<dbReference type="GO" id="GO:0071944">
    <property type="term" value="C:cell periphery"/>
    <property type="evidence" value="ECO:0000318"/>
    <property type="project" value="GO_Central"/>
</dbReference>
<dbReference type="Proteomes" id="UP000006906">
    <property type="component" value="Chromosome 3"/>
</dbReference>
<evidence type="ECO:0000313" key="3">
    <source>
        <dbReference type="Proteomes" id="UP000006906"/>
    </source>
</evidence>
<evidence type="ECO:0000256" key="1">
    <source>
        <dbReference type="SAM" id="MobiDB-lite"/>
    </source>
</evidence>
<reference evidence="2 3" key="1">
    <citation type="journal article" date="2007" name="Science">
        <title>The Chlamydomonas genome reveals the evolution of key animal and plant functions.</title>
        <authorList>
            <person name="Merchant S.S."/>
            <person name="Prochnik S.E."/>
            <person name="Vallon O."/>
            <person name="Harris E.H."/>
            <person name="Karpowicz S.J."/>
            <person name="Witman G.B."/>
            <person name="Terry A."/>
            <person name="Salamov A."/>
            <person name="Fritz-Laylin L.K."/>
            <person name="Marechal-Drouard L."/>
            <person name="Marshall W.F."/>
            <person name="Qu L.H."/>
            <person name="Nelson D.R."/>
            <person name="Sanderfoot A.A."/>
            <person name="Spalding M.H."/>
            <person name="Kapitonov V.V."/>
            <person name="Ren Q."/>
            <person name="Ferris P."/>
            <person name="Lindquist E."/>
            <person name="Shapiro H."/>
            <person name="Lucas S.M."/>
            <person name="Grimwood J."/>
            <person name="Schmutz J."/>
            <person name="Cardol P."/>
            <person name="Cerutti H."/>
            <person name="Chanfreau G."/>
            <person name="Chen C.L."/>
            <person name="Cognat V."/>
            <person name="Croft M.T."/>
            <person name="Dent R."/>
            <person name="Dutcher S."/>
            <person name="Fernandez E."/>
            <person name="Fukuzawa H."/>
            <person name="Gonzalez-Ballester D."/>
            <person name="Gonzalez-Halphen D."/>
            <person name="Hallmann A."/>
            <person name="Hanikenne M."/>
            <person name="Hippler M."/>
            <person name="Inwood W."/>
            <person name="Jabbari K."/>
            <person name="Kalanon M."/>
            <person name="Kuras R."/>
            <person name="Lefebvre P.A."/>
            <person name="Lemaire S.D."/>
            <person name="Lobanov A.V."/>
            <person name="Lohr M."/>
            <person name="Manuell A."/>
            <person name="Meier I."/>
            <person name="Mets L."/>
            <person name="Mittag M."/>
            <person name="Mittelmeier T."/>
            <person name="Moroney J.V."/>
            <person name="Moseley J."/>
            <person name="Napoli C."/>
            <person name="Nedelcu A.M."/>
            <person name="Niyogi K."/>
            <person name="Novoselov S.V."/>
            <person name="Paulsen I.T."/>
            <person name="Pazour G."/>
            <person name="Purton S."/>
            <person name="Ral J.P."/>
            <person name="Riano-Pachon D.M."/>
            <person name="Riekhof W."/>
            <person name="Rymarquis L."/>
            <person name="Schroda M."/>
            <person name="Stern D."/>
            <person name="Umen J."/>
            <person name="Willows R."/>
            <person name="Wilson N."/>
            <person name="Zimmer S.L."/>
            <person name="Allmer J."/>
            <person name="Balk J."/>
            <person name="Bisova K."/>
            <person name="Chen C.J."/>
            <person name="Elias M."/>
            <person name="Gendler K."/>
            <person name="Hauser C."/>
            <person name="Lamb M.R."/>
            <person name="Ledford H."/>
            <person name="Long J.C."/>
            <person name="Minagawa J."/>
            <person name="Page M.D."/>
            <person name="Pan J."/>
            <person name="Pootakham W."/>
            <person name="Roje S."/>
            <person name="Rose A."/>
            <person name="Stahlberg E."/>
            <person name="Terauchi A.M."/>
            <person name="Yang P."/>
            <person name="Ball S."/>
            <person name="Bowler C."/>
            <person name="Dieckmann C.L."/>
            <person name="Gladyshev V.N."/>
            <person name="Green P."/>
            <person name="Jorgensen R."/>
            <person name="Mayfield S."/>
            <person name="Mueller-Roeber B."/>
            <person name="Rajamani S."/>
            <person name="Sayre R.T."/>
            <person name="Brokstein P."/>
            <person name="Dubchak I."/>
            <person name="Goodstein D."/>
            <person name="Hornick L."/>
            <person name="Huang Y.W."/>
            <person name="Jhaveri J."/>
            <person name="Luo Y."/>
            <person name="Martinez D."/>
            <person name="Ngau W.C."/>
            <person name="Otillar B."/>
            <person name="Poliakov A."/>
            <person name="Porter A."/>
            <person name="Szajkowski L."/>
            <person name="Werner G."/>
            <person name="Zhou K."/>
            <person name="Grigoriev I.V."/>
            <person name="Rokhsar D.S."/>
            <person name="Grossman A.R."/>
        </authorList>
    </citation>
    <scope>NUCLEOTIDE SEQUENCE [LARGE SCALE GENOMIC DNA]</scope>
    <source>
        <strain evidence="3">CC-503</strain>
    </source>
</reference>
<dbReference type="ExpressionAtlas" id="A0A2K3DW77">
    <property type="expression patterns" value="differential"/>
</dbReference>
<dbReference type="InterPro" id="IPR036770">
    <property type="entry name" value="Ankyrin_rpt-contain_sf"/>
</dbReference>
<sequence>MTASVLSLPQHKQVRLAQALLPHALVDRWGRDPCAMKGLRRDQRTQLLCCAARIGSIKAVAALSAVDGRPLQYPVLASAPLTAAAGARQLAMCRWLREQGSEPDERPVLAAAAAGDVDVLSWTMEEAFSCGRLDVAWTTPRARRAAARAGHQAALQWLAGPKCCGSSSGASLDNVLLSSEGTDLAAAACEGGHKAMMGWLLGELARVRGSREARAGGGVMPYVPELQVVVAAFKGCSLSTCQRLLAEHLGAAASGPGVQQPPPQPQPQQQPGGGADDAGNAAVAAALPRVFDDAAGLELLYAALASTSTHPVDSYLAKTEWLLAAHPQLAALDFTGVAVGEDVLDAAEDASGRLAWMHARGLGKLDASGRFLPATVALVRECARRRHLVAFLRLLVGSMGPEGVARVRQETAEDPPVATCAEAVQLMQEAGLLPQTPTQWQLRAAASAGDVAFLAWLLDRKPQTTRRGRSDRGGPTAMVLAAAAGCGGGASAAIEAVAWLRSRGCPWDGTALCAAVEVGEADRIEWMAAQGCPVEAPADTTEPFLVASLAADVAMIRALHAAGAVMRLSTFITIVQHRLPIDVLKALLDFGGVSIDWGQAREAALAASEPQVAEWLAEQQRARADAVVALQAG</sequence>
<feature type="region of interest" description="Disordered" evidence="1">
    <location>
        <begin position="253"/>
        <end position="279"/>
    </location>
</feature>
<dbReference type="PANTHER" id="PTHR12393">
    <property type="entry name" value="SPHINGOMYELIN PHOSPHODIESTERASE RELATED"/>
    <property type="match status" value="1"/>
</dbReference>
<keyword evidence="3" id="KW-1185">Reference proteome</keyword>
<dbReference type="GO" id="GO:0046513">
    <property type="term" value="P:ceramide biosynthetic process"/>
    <property type="evidence" value="ECO:0000318"/>
    <property type="project" value="GO_Central"/>
</dbReference>
<organism evidence="2 3">
    <name type="scientific">Chlamydomonas reinhardtii</name>
    <name type="common">Chlamydomonas smithii</name>
    <dbReference type="NCBI Taxonomy" id="3055"/>
    <lineage>
        <taxon>Eukaryota</taxon>
        <taxon>Viridiplantae</taxon>
        <taxon>Chlorophyta</taxon>
        <taxon>core chlorophytes</taxon>
        <taxon>Chlorophyceae</taxon>
        <taxon>CS clade</taxon>
        <taxon>Chlamydomonadales</taxon>
        <taxon>Chlamydomonadaceae</taxon>
        <taxon>Chlamydomonas</taxon>
    </lineage>
</organism>
<dbReference type="AlphaFoldDB" id="A0A2K3DW77"/>
<dbReference type="Gene3D" id="1.25.40.20">
    <property type="entry name" value="Ankyrin repeat-containing domain"/>
    <property type="match status" value="2"/>
</dbReference>
<dbReference type="GO" id="GO:0016020">
    <property type="term" value="C:membrane"/>
    <property type="evidence" value="ECO:0000318"/>
    <property type="project" value="GO_Central"/>
</dbReference>
<dbReference type="KEGG" id="cre:CHLRE_03g158700v5"/>
<evidence type="ECO:0000313" key="2">
    <source>
        <dbReference type="EMBL" id="PNW84786.1"/>
    </source>
</evidence>
<dbReference type="InParanoid" id="A0A2K3DW77"/>
<name>A0A2K3DW77_CHLRE</name>
<evidence type="ECO:0008006" key="4">
    <source>
        <dbReference type="Google" id="ProtNLM"/>
    </source>
</evidence>
<dbReference type="GO" id="GO:0004620">
    <property type="term" value="F:phospholipase activity"/>
    <property type="evidence" value="ECO:0000318"/>
    <property type="project" value="GO_Central"/>
</dbReference>